<dbReference type="KEGG" id="gph:GEMMAAP_16135"/>
<reference evidence="6 7" key="1">
    <citation type="journal article" date="2014" name="Proc. Natl. Acad. Sci. U.S.A.">
        <title>Functional type 2 photosynthetic reaction centers found in the rare bacterial phylum Gemmatimonadetes.</title>
        <authorList>
            <person name="Zeng Y."/>
            <person name="Feng F."/>
            <person name="Medova H."/>
            <person name="Dean J."/>
            <person name="Koblizek M."/>
        </authorList>
    </citation>
    <scope>NUCLEOTIDE SEQUENCE [LARGE SCALE GENOMIC DNA]</scope>
    <source>
        <strain evidence="6 7">AP64</strain>
    </source>
</reference>
<evidence type="ECO:0000256" key="4">
    <source>
        <dbReference type="ARBA" id="ARBA00022898"/>
    </source>
</evidence>
<dbReference type="Gene3D" id="3.90.1150.10">
    <property type="entry name" value="Aspartate Aminotransferase, domain 1"/>
    <property type="match status" value="1"/>
</dbReference>
<keyword evidence="3" id="KW-0808">Transferase</keyword>
<dbReference type="InterPro" id="IPR004839">
    <property type="entry name" value="Aminotransferase_I/II_large"/>
</dbReference>
<dbReference type="STRING" id="1379270.GEMMAAP_16135"/>
<dbReference type="SUPFAM" id="SSF53383">
    <property type="entry name" value="PLP-dependent transferases"/>
    <property type="match status" value="1"/>
</dbReference>
<dbReference type="Pfam" id="PF00155">
    <property type="entry name" value="Aminotran_1_2"/>
    <property type="match status" value="1"/>
</dbReference>
<dbReference type="eggNOG" id="COG0079">
    <property type="taxonomic scope" value="Bacteria"/>
</dbReference>
<evidence type="ECO:0000256" key="1">
    <source>
        <dbReference type="ARBA" id="ARBA00007970"/>
    </source>
</evidence>
<dbReference type="PANTHER" id="PTHR43643:SF3">
    <property type="entry name" value="HISTIDINOL-PHOSPHATE AMINOTRANSFERASE"/>
    <property type="match status" value="1"/>
</dbReference>
<dbReference type="Gene3D" id="3.40.640.10">
    <property type="entry name" value="Type I PLP-dependent aspartate aminotransferase-like (Major domain)"/>
    <property type="match status" value="1"/>
</dbReference>
<organism evidence="6 7">
    <name type="scientific">Gemmatimonas phototrophica</name>
    <dbReference type="NCBI Taxonomy" id="1379270"/>
    <lineage>
        <taxon>Bacteria</taxon>
        <taxon>Pseudomonadati</taxon>
        <taxon>Gemmatimonadota</taxon>
        <taxon>Gemmatimonadia</taxon>
        <taxon>Gemmatimonadales</taxon>
        <taxon>Gemmatimonadaceae</taxon>
        <taxon>Gemmatimonas</taxon>
    </lineage>
</organism>
<dbReference type="GO" id="GO:0008483">
    <property type="term" value="F:transaminase activity"/>
    <property type="evidence" value="ECO:0007669"/>
    <property type="project" value="UniProtKB-KW"/>
</dbReference>
<gene>
    <name evidence="6" type="ORF">GEMMAAP_16135</name>
</gene>
<dbReference type="PANTHER" id="PTHR43643">
    <property type="entry name" value="HISTIDINOL-PHOSPHATE AMINOTRANSFERASE 2"/>
    <property type="match status" value="1"/>
</dbReference>
<keyword evidence="4" id="KW-0663">Pyridoxal phosphate</keyword>
<evidence type="ECO:0000259" key="5">
    <source>
        <dbReference type="Pfam" id="PF00155"/>
    </source>
</evidence>
<dbReference type="Proteomes" id="UP000076404">
    <property type="component" value="Chromosome"/>
</dbReference>
<reference evidence="6 7" key="2">
    <citation type="journal article" date="2016" name="Environ. Microbiol. Rep.">
        <title>Metagenomic evidence for the presence of phototrophic Gemmatimonadetes bacteria in diverse environments.</title>
        <authorList>
            <person name="Zeng Y."/>
            <person name="Baumbach J."/>
            <person name="Barbosa E.G."/>
            <person name="Azevedo V."/>
            <person name="Zhang C."/>
            <person name="Koblizek M."/>
        </authorList>
    </citation>
    <scope>NUCLEOTIDE SEQUENCE [LARGE SCALE GENOMIC DNA]</scope>
    <source>
        <strain evidence="6 7">AP64</strain>
    </source>
</reference>
<evidence type="ECO:0000256" key="3">
    <source>
        <dbReference type="ARBA" id="ARBA00022679"/>
    </source>
</evidence>
<protein>
    <recommendedName>
        <fullName evidence="5">Aminotransferase class I/classII large domain-containing protein</fullName>
    </recommendedName>
</protein>
<evidence type="ECO:0000313" key="7">
    <source>
        <dbReference type="Proteomes" id="UP000076404"/>
    </source>
</evidence>
<dbReference type="InterPro" id="IPR015424">
    <property type="entry name" value="PyrdxlP-dep_Trfase"/>
</dbReference>
<evidence type="ECO:0000313" key="6">
    <source>
        <dbReference type="EMBL" id="AMW06937.1"/>
    </source>
</evidence>
<evidence type="ECO:0000256" key="2">
    <source>
        <dbReference type="ARBA" id="ARBA00022576"/>
    </source>
</evidence>
<comment type="similarity">
    <text evidence="1">Belongs to the class-II pyridoxal-phosphate-dependent aminotransferase family. Histidinol-phosphate aminotransferase subfamily.</text>
</comment>
<accession>A0A143BPC4</accession>
<keyword evidence="2" id="KW-0032">Aminotransferase</keyword>
<proteinExistence type="inferred from homology"/>
<dbReference type="AlphaFoldDB" id="A0A143BPC4"/>
<name>A0A143BPC4_9BACT</name>
<feature type="domain" description="Aminotransferase class I/classII large" evidence="5">
    <location>
        <begin position="28"/>
        <end position="349"/>
    </location>
</feature>
<dbReference type="EMBL" id="CP011454">
    <property type="protein sequence ID" value="AMW06937.1"/>
    <property type="molecule type" value="Genomic_DNA"/>
</dbReference>
<dbReference type="InterPro" id="IPR015422">
    <property type="entry name" value="PyrdxlP-dep_Trfase_small"/>
</dbReference>
<dbReference type="GO" id="GO:0030170">
    <property type="term" value="F:pyridoxal phosphate binding"/>
    <property type="evidence" value="ECO:0007669"/>
    <property type="project" value="InterPro"/>
</dbReference>
<dbReference type="CDD" id="cd00609">
    <property type="entry name" value="AAT_like"/>
    <property type="match status" value="1"/>
</dbReference>
<keyword evidence="7" id="KW-1185">Reference proteome</keyword>
<dbReference type="InterPro" id="IPR050106">
    <property type="entry name" value="HistidinolP_aminotransfase"/>
</dbReference>
<sequence length="361" mass="39215">MVNGQTTLDGFLALEREIEAMRRAEGPIRLASNENPYGMAPSAKQAIMDMWKEHAWYGAAAVPALRKIFAQQVGVPEDYVLVTAGSGDVLSIVSLAYAMQGGEVLTPWPTYEGLPRYAESLGARVHKVALDGNLAHDLEAMDRRHVQNVDLVFVCNPNNPTGTLTDATKLRSFVSNASRKSVVLVDEAYHDFVTDPGYTSMIDLVKAGENVIISRTASKIHGLAGLRTGFAIARPDIIARLQPCVTSFPGVFGARAAAASLQDTAYQTMCRDRNAEGRTIMHTAVKALGRRMTTSHTNFVFFDTGMPVEKVQAAMLSKGFMIGRAFPPYNTWARISIGTPDEMKRVAAVLPEIIKPATTGQ</sequence>
<dbReference type="InterPro" id="IPR015421">
    <property type="entry name" value="PyrdxlP-dep_Trfase_major"/>
</dbReference>